<keyword evidence="4" id="KW-1185">Reference proteome</keyword>
<dbReference type="Pfam" id="PF26628">
    <property type="entry name" value="DUF8202"/>
    <property type="match status" value="2"/>
</dbReference>
<dbReference type="Proteomes" id="UP001235513">
    <property type="component" value="Unassembled WGS sequence"/>
</dbReference>
<evidence type="ECO:0000313" key="4">
    <source>
        <dbReference type="Proteomes" id="UP001235513"/>
    </source>
</evidence>
<organism evidence="3 4">
    <name type="scientific">Chryseobacterium lathyri</name>
    <dbReference type="NCBI Taxonomy" id="395933"/>
    <lineage>
        <taxon>Bacteria</taxon>
        <taxon>Pseudomonadati</taxon>
        <taxon>Bacteroidota</taxon>
        <taxon>Flavobacteriia</taxon>
        <taxon>Flavobacteriales</taxon>
        <taxon>Weeksellaceae</taxon>
        <taxon>Chryseobacterium group</taxon>
        <taxon>Chryseobacterium</taxon>
    </lineage>
</organism>
<accession>A0ABT9SMT5</accession>
<dbReference type="Gene3D" id="2.60.40.10">
    <property type="entry name" value="Immunoglobulins"/>
    <property type="match status" value="2"/>
</dbReference>
<keyword evidence="1" id="KW-0732">Signal</keyword>
<dbReference type="InterPro" id="IPR058515">
    <property type="entry name" value="DUF8202"/>
</dbReference>
<dbReference type="Gene3D" id="2.130.10.30">
    <property type="entry name" value="Regulator of chromosome condensation 1/beta-lactamase-inhibitor protein II"/>
    <property type="match status" value="2"/>
</dbReference>
<dbReference type="EMBL" id="JAUSRL010000004">
    <property type="protein sequence ID" value="MDP9960740.1"/>
    <property type="molecule type" value="Genomic_DNA"/>
</dbReference>
<dbReference type="PANTHER" id="PTHR45982:SF1">
    <property type="entry name" value="REGULATOR OF CHROMOSOME CONDENSATION"/>
    <property type="match status" value="1"/>
</dbReference>
<protein>
    <recommendedName>
        <fullName evidence="2">DUF8202 domain-containing protein</fullName>
    </recommendedName>
</protein>
<reference evidence="3 4" key="1">
    <citation type="submission" date="2023-07" db="EMBL/GenBank/DDBJ databases">
        <title>Sorghum-associated microbial communities from plants grown in Nebraska, USA.</title>
        <authorList>
            <person name="Schachtman D."/>
        </authorList>
    </citation>
    <scope>NUCLEOTIDE SEQUENCE [LARGE SCALE GENOMIC DNA]</scope>
    <source>
        <strain evidence="3 4">CC351</strain>
    </source>
</reference>
<gene>
    <name evidence="3" type="ORF">J2T04_002628</name>
</gene>
<dbReference type="RefSeq" id="WP_306844249.1">
    <property type="nucleotide sequence ID" value="NZ_JAUSRL010000004.1"/>
</dbReference>
<feature type="chain" id="PRO_5046903468" description="DUF8202 domain-containing protein" evidence="1">
    <location>
        <begin position="22"/>
        <end position="2084"/>
    </location>
</feature>
<evidence type="ECO:0000256" key="1">
    <source>
        <dbReference type="SAM" id="SignalP"/>
    </source>
</evidence>
<comment type="caution">
    <text evidence="3">The sequence shown here is derived from an EMBL/GenBank/DDBJ whole genome shotgun (WGS) entry which is preliminary data.</text>
</comment>
<evidence type="ECO:0000313" key="3">
    <source>
        <dbReference type="EMBL" id="MDP9960740.1"/>
    </source>
</evidence>
<dbReference type="InterPro" id="IPR009091">
    <property type="entry name" value="RCC1/BLIP-II"/>
</dbReference>
<feature type="domain" description="DUF8202" evidence="2">
    <location>
        <begin position="1317"/>
        <end position="1491"/>
    </location>
</feature>
<dbReference type="SUPFAM" id="SSF50985">
    <property type="entry name" value="RCC1/BLIP-II"/>
    <property type="match status" value="2"/>
</dbReference>
<dbReference type="PANTHER" id="PTHR45982">
    <property type="entry name" value="REGULATOR OF CHROMOSOME CONDENSATION"/>
    <property type="match status" value="1"/>
</dbReference>
<feature type="domain" description="DUF8202" evidence="2">
    <location>
        <begin position="885"/>
        <end position="1071"/>
    </location>
</feature>
<sequence>MKKQNLFLFLLLFLGNMILYAQCSVNAGGNQTICGTSYTLQGSSGSTGTPTWTLVSKPSGASDPVISNVNSLTPNVTGMTSPGNYVFQVEQDCGPSGLATSQVTITAPGGTSTFTAGPDITNVNATTGTVTLNGVVPAGYTASWTAYNIYRWERSSIKTNQNSQFSSTTSATTTFSLINKANHDIDPAYVVTLRITSTINPSCWYEDTAIVRFIPNPQILPTVSTSKCNSSGGSHFISLQSTSPKFSKGYPTSPGSSGNFGTTVTMNVISQPSGGNIAYSNIYDDNIFFSGVNVTGVYKFTLTITNASGTFTTPELTYTYNGVQPNPVNFLVSSRPEQMMIYDNGNSGGEVHCGYAGQSTPITFYYSINPADNPATIDTSVASSGIIPPGGAPVVTNGGAGTATRSATVTPPAGGWRVGTYKFVVTRNNAGACSAIQFYFIHISDGSRPNVTVPNTTVCYPGSGVVTATIPLPAVYKGVVNTSYFQEFDGRYRLTLVSKPAGAADPIFEPYANTLFTNTSTTISNLNMPGEYVFKIKADTYNPSVGAFLNQEYACSGASLESNFSVFVAAQVGANAGSTQTLIGTSQTTFNANNPGVATGAWTLLTKPVGATDPVIAAPTAYNTNVTGFNTPGTYTFRWTVTTGGTCSSTSDLTVNVINAAAGGVSGADFWVKSDDAGTIATAWKDHSINANDIPAVGTWTLSAADRNHNFNPYTTGYSASKFFYNSTSVMNSTNGELANTNTSIFSAVRPTTNGTGRITGIDDDATYASEPGVSIANGDPRQYEYFNTITSTDFSTTFNIGISNIFSAIANNSVANGGTSASPGGEKILGLNGSYQTTPFTGTNKFQIYGRNLRIGHAGWDAPGAFPGDIMEVVWYKRTLTANEQSRVNSYLAVKNGVTLNTNYLSTNSNVVWDRTVNTGYNNNIFGIARDNITVLHQKQSGSINNGQKLVISTTGFADNNIANATGLANDLQYLMTGDNGLKQSFTVPLSYTAGSNGATNYRFESIWKVQNSGNVGNVTVAWPKGAKNLYLVQSSDAVFDGTDTFTPMTTEVTVNGVVYNTVNVTLSNGQFFTFAGFGNAPGGVATGLSYWYRADVDAANTGVGTDVTAWKDVWNGTTVAQLGTNALPKYAIGTSSYFNYNPGINFTAVSQTLGNINVQTVSALEFDIFTLTKENILGNGANNRLFSSLVNNSLPAGSIERWDGIGLMTDQGYPNFIERVNNAYGARYLANPGNISRSTTIPSIMYHRFTDLAISKGLNGAASGSNGTHTARGLMNGGHAFGDTRFSSNGSDNGGFTGHIGETIIYGAGNLSSTERRKVDSYLAIKYGITLGQLNTDHYLGADGTFVWNGGTNTAFNNNIFGVAREDIGLFEQKVSTSVNAGTILTVATVNDFVNPNNTASRTGFTNDKTYFLLGDNNITTTALSSITINGYTGGSRIPKIWLAQRTNTSGMMYFGADLSSYGAGFGSGDHVKMIIADDAAFTTNVAYVDGTYDATIGKWVHSHNFDSENVKRYITYAVVDEVSCTTGCNDNTYLNATNPNTIEYDNLVAGSSAILAKEKDGTFKIWGYRTGPTSTPSNANVPIDLLVPTAITPANGFNYTGTPLKATLVSASALTNSALLTTDGLYTWGDGGYVISNVHKDTNTGLPAFSKVTVNGKADGLPPGVSPINVKMMFGVYTSLVIVTCSGEAWVLTSTVNQNYYGDGMPATTANTRIWHRVKISATETLDNVVAVRGNDRAKFALTSDGKLYTWGLNTFIGDGTDVTNGTPRAFATEVTVPNGITPKMIGMTGDGSSAWSTYFLLATNGKLFTMGSNNNRMLGDGTTTNNNVWKEVTATSGGHTLGGNIVWISPSEAGYTLSPAINVLTNDKKQWGWGSNLDYKLGLASSSSNYDPTYMPGNTTNINGMGLSDEIIALETGGRFTMNYKNSNSYFGIVGSTDYGTMGNGSTGIQSQQKYTYNTAILDVCMLAPAASVCYKPGITAGTTLDTKAGITALNRAGVNADNWPMVRKGGWLALESKTKGFVPNRVAFSGGNPVGIAPANFVEGMMVYDTTNKCMKMYTLKDGDTSMAWHCITTQTCPD</sequence>
<feature type="signal peptide" evidence="1">
    <location>
        <begin position="1"/>
        <end position="21"/>
    </location>
</feature>
<dbReference type="InterPro" id="IPR013783">
    <property type="entry name" value="Ig-like_fold"/>
</dbReference>
<proteinExistence type="predicted"/>
<dbReference type="InterPro" id="IPR051553">
    <property type="entry name" value="Ran_GTPase-activating"/>
</dbReference>
<name>A0ABT9SMT5_9FLAO</name>
<evidence type="ECO:0000259" key="2">
    <source>
        <dbReference type="Pfam" id="PF26628"/>
    </source>
</evidence>